<protein>
    <submittedName>
        <fullName evidence="3">Uncharacterized protein</fullName>
    </submittedName>
</protein>
<dbReference type="PANTHER" id="PTHR45632:SF3">
    <property type="entry name" value="KELCH-LIKE PROTEIN 32"/>
    <property type="match status" value="1"/>
</dbReference>
<dbReference type="EMBL" id="CACVKT020005605">
    <property type="protein sequence ID" value="CAC5396163.1"/>
    <property type="molecule type" value="Genomic_DNA"/>
</dbReference>
<keyword evidence="2" id="KW-0677">Repeat</keyword>
<reference evidence="3 4" key="1">
    <citation type="submission" date="2020-06" db="EMBL/GenBank/DDBJ databases">
        <authorList>
            <person name="Li R."/>
            <person name="Bekaert M."/>
        </authorList>
    </citation>
    <scope>NUCLEOTIDE SEQUENCE [LARGE SCALE GENOMIC DNA]</scope>
    <source>
        <strain evidence="4">wild</strain>
    </source>
</reference>
<gene>
    <name evidence="3" type="ORF">MCOR_30762</name>
</gene>
<dbReference type="InterPro" id="IPR006652">
    <property type="entry name" value="Kelch_1"/>
</dbReference>
<name>A0A6J8CI75_MYTCO</name>
<organism evidence="3 4">
    <name type="scientific">Mytilus coruscus</name>
    <name type="common">Sea mussel</name>
    <dbReference type="NCBI Taxonomy" id="42192"/>
    <lineage>
        <taxon>Eukaryota</taxon>
        <taxon>Metazoa</taxon>
        <taxon>Spiralia</taxon>
        <taxon>Lophotrochozoa</taxon>
        <taxon>Mollusca</taxon>
        <taxon>Bivalvia</taxon>
        <taxon>Autobranchia</taxon>
        <taxon>Pteriomorphia</taxon>
        <taxon>Mytilida</taxon>
        <taxon>Mytiloidea</taxon>
        <taxon>Mytilidae</taxon>
        <taxon>Mytilinae</taxon>
        <taxon>Mytilus</taxon>
    </lineage>
</organism>
<evidence type="ECO:0000256" key="1">
    <source>
        <dbReference type="ARBA" id="ARBA00022441"/>
    </source>
</evidence>
<keyword evidence="4" id="KW-1185">Reference proteome</keyword>
<sequence>MFSTEAHNSIDDSNIGMKSFEFVFMFNKSTGSPKVYYLMVDPVGKCRLFPKTNTVLFPKLKNLVNFRVVVLDDCLYVIGGKDWETGEHINKTWRYDPANSRWSQRANLINARCRHTATVLNGCIYVTGGEVIGGKVTESCECYDPVKDKWTEILDLPRPRADHAACANGLNLYASGGISNLKHQCSNVFWTYDPITNEWTEPLPGVILPHEREKHNMISVGKRVVVIGGRGFDQETFSEKDEGAVCSYNTHTKGNARKDGIWDIFHPNVFNPRGNAGVVLLGRNLYLIGGKSYQKDCDVRMVECYNTKRRKIRESFQLPDSFSYVNVDCVVLKVPITNTDINFDDILLYDKWIMW</sequence>
<dbReference type="Gene3D" id="2.120.10.80">
    <property type="entry name" value="Kelch-type beta propeller"/>
    <property type="match status" value="1"/>
</dbReference>
<dbReference type="PANTHER" id="PTHR45632">
    <property type="entry name" value="LD33804P"/>
    <property type="match status" value="1"/>
</dbReference>
<dbReference type="Proteomes" id="UP000507470">
    <property type="component" value="Unassembled WGS sequence"/>
</dbReference>
<dbReference type="OrthoDB" id="45365at2759"/>
<evidence type="ECO:0000313" key="4">
    <source>
        <dbReference type="Proteomes" id="UP000507470"/>
    </source>
</evidence>
<dbReference type="AlphaFoldDB" id="A0A6J8CI75"/>
<keyword evidence="1" id="KW-0880">Kelch repeat</keyword>
<dbReference type="SUPFAM" id="SSF117281">
    <property type="entry name" value="Kelch motif"/>
    <property type="match status" value="1"/>
</dbReference>
<dbReference type="Pfam" id="PF24681">
    <property type="entry name" value="Kelch_KLHDC2_KLHL20_DRC7"/>
    <property type="match status" value="1"/>
</dbReference>
<dbReference type="SMART" id="SM00612">
    <property type="entry name" value="Kelch"/>
    <property type="match status" value="3"/>
</dbReference>
<proteinExistence type="predicted"/>
<evidence type="ECO:0000256" key="2">
    <source>
        <dbReference type="ARBA" id="ARBA00022737"/>
    </source>
</evidence>
<dbReference type="PRINTS" id="PR00501">
    <property type="entry name" value="KELCHREPEAT"/>
</dbReference>
<dbReference type="InterPro" id="IPR015915">
    <property type="entry name" value="Kelch-typ_b-propeller"/>
</dbReference>
<evidence type="ECO:0000313" key="3">
    <source>
        <dbReference type="EMBL" id="CAC5396163.1"/>
    </source>
</evidence>
<accession>A0A6J8CI75</accession>